<dbReference type="EMBL" id="WIGN01000562">
    <property type="protein sequence ID" value="KAF6788469.1"/>
    <property type="molecule type" value="Genomic_DNA"/>
</dbReference>
<dbReference type="GO" id="GO:0046983">
    <property type="term" value="F:protein dimerization activity"/>
    <property type="evidence" value="ECO:0007669"/>
    <property type="project" value="InterPro"/>
</dbReference>
<accession>A0A8H6MJ98</accession>
<keyword evidence="3" id="KW-0863">Zinc-finger</keyword>
<evidence type="ECO:0000256" key="3">
    <source>
        <dbReference type="ARBA" id="ARBA00022771"/>
    </source>
</evidence>
<feature type="domain" description="HAT C-terminal dimerisation" evidence="7">
    <location>
        <begin position="576"/>
        <end position="656"/>
    </location>
</feature>
<evidence type="ECO:0000256" key="1">
    <source>
        <dbReference type="ARBA" id="ARBA00004123"/>
    </source>
</evidence>
<dbReference type="PANTHER" id="PTHR46481:SF10">
    <property type="entry name" value="ZINC FINGER BED DOMAIN-CONTAINING PROTEIN 39"/>
    <property type="match status" value="1"/>
</dbReference>
<protein>
    <submittedName>
        <fullName evidence="8">Transposase-like protein</fullName>
    </submittedName>
</protein>
<gene>
    <name evidence="8" type="ORF">CSOJ01_14998</name>
</gene>
<feature type="compositionally biased region" description="Low complexity" evidence="6">
    <location>
        <begin position="7"/>
        <end position="20"/>
    </location>
</feature>
<dbReference type="PANTHER" id="PTHR46481">
    <property type="entry name" value="ZINC FINGER BED DOMAIN-CONTAINING PROTEIN 4"/>
    <property type="match status" value="1"/>
</dbReference>
<name>A0A8H6MJ98_9PEZI</name>
<dbReference type="Proteomes" id="UP000652219">
    <property type="component" value="Unassembled WGS sequence"/>
</dbReference>
<keyword evidence="2" id="KW-0479">Metal-binding</keyword>
<dbReference type="GO" id="GO:0008270">
    <property type="term" value="F:zinc ion binding"/>
    <property type="evidence" value="ECO:0007669"/>
    <property type="project" value="UniProtKB-KW"/>
</dbReference>
<comment type="subcellular location">
    <subcellularLocation>
        <location evidence="1">Nucleus</location>
    </subcellularLocation>
</comment>
<evidence type="ECO:0000256" key="5">
    <source>
        <dbReference type="ARBA" id="ARBA00023242"/>
    </source>
</evidence>
<dbReference type="GO" id="GO:0005634">
    <property type="term" value="C:nucleus"/>
    <property type="evidence" value="ECO:0007669"/>
    <property type="project" value="UniProtKB-SubCell"/>
</dbReference>
<evidence type="ECO:0000313" key="9">
    <source>
        <dbReference type="Proteomes" id="UP000652219"/>
    </source>
</evidence>
<feature type="region of interest" description="Disordered" evidence="6">
    <location>
        <begin position="129"/>
        <end position="161"/>
    </location>
</feature>
<dbReference type="AlphaFoldDB" id="A0A8H6MJ98"/>
<evidence type="ECO:0000256" key="6">
    <source>
        <dbReference type="SAM" id="MobiDB-lite"/>
    </source>
</evidence>
<evidence type="ECO:0000259" key="7">
    <source>
        <dbReference type="Pfam" id="PF05699"/>
    </source>
</evidence>
<keyword evidence="4" id="KW-0862">Zinc</keyword>
<organism evidence="8 9">
    <name type="scientific">Colletotrichum sojae</name>
    <dbReference type="NCBI Taxonomy" id="2175907"/>
    <lineage>
        <taxon>Eukaryota</taxon>
        <taxon>Fungi</taxon>
        <taxon>Dikarya</taxon>
        <taxon>Ascomycota</taxon>
        <taxon>Pezizomycotina</taxon>
        <taxon>Sordariomycetes</taxon>
        <taxon>Hypocreomycetidae</taxon>
        <taxon>Glomerellales</taxon>
        <taxon>Glomerellaceae</taxon>
        <taxon>Colletotrichum</taxon>
        <taxon>Colletotrichum orchidearum species complex</taxon>
    </lineage>
</organism>
<keyword evidence="5" id="KW-0539">Nucleus</keyword>
<reference evidence="8 9" key="1">
    <citation type="journal article" date="2020" name="Phytopathology">
        <title>Genome Sequence Resources of Colletotrichum truncatum, C. plurivorum, C. musicola, and C. sojae: Four Species Pathogenic to Soybean (Glycine max).</title>
        <authorList>
            <person name="Rogerio F."/>
            <person name="Boufleur T.R."/>
            <person name="Ciampi-Guillardi M."/>
            <person name="Sukno S.A."/>
            <person name="Thon M.R."/>
            <person name="Massola Junior N.S."/>
            <person name="Baroncelli R."/>
        </authorList>
    </citation>
    <scope>NUCLEOTIDE SEQUENCE [LARGE SCALE GENOMIC DNA]</scope>
    <source>
        <strain evidence="8 9">LFN0009</strain>
    </source>
</reference>
<dbReference type="InterPro" id="IPR008906">
    <property type="entry name" value="HATC_C_dom"/>
</dbReference>
<dbReference type="InterPro" id="IPR052035">
    <property type="entry name" value="ZnF_BED_domain_contain"/>
</dbReference>
<evidence type="ECO:0000256" key="4">
    <source>
        <dbReference type="ARBA" id="ARBA00022833"/>
    </source>
</evidence>
<dbReference type="SUPFAM" id="SSF53098">
    <property type="entry name" value="Ribonuclease H-like"/>
    <property type="match status" value="1"/>
</dbReference>
<comment type="caution">
    <text evidence="8">The sequence shown here is derived from an EMBL/GenBank/DDBJ whole genome shotgun (WGS) entry which is preliminary data.</text>
</comment>
<evidence type="ECO:0000256" key="2">
    <source>
        <dbReference type="ARBA" id="ARBA00022723"/>
    </source>
</evidence>
<keyword evidence="9" id="KW-1185">Reference proteome</keyword>
<dbReference type="InterPro" id="IPR012337">
    <property type="entry name" value="RNaseH-like_sf"/>
</dbReference>
<dbReference type="Pfam" id="PF05699">
    <property type="entry name" value="Dimer_Tnp_hAT"/>
    <property type="match status" value="1"/>
</dbReference>
<proteinExistence type="predicted"/>
<feature type="region of interest" description="Disordered" evidence="6">
    <location>
        <begin position="1"/>
        <end position="20"/>
    </location>
</feature>
<evidence type="ECO:0000313" key="8">
    <source>
        <dbReference type="EMBL" id="KAF6788469.1"/>
    </source>
</evidence>
<sequence length="671" mass="75798">MERFLQSPSGHHGPSSPSIRRSISAQLRAASAASNASSLDLTTRDTISALPTATWDNRTFVNAEAIARKGARGRTSWIKDEGSFVLEIFANNTVDTFWVCRHCDERGILKKLFVASATTGATNHLRVAHRITSSTSEDPTPSPRDSEDPEPPPKRQRSCPAAIPKATVSKIHELAVGFIVDSSNPLTTFQNPFLQSLLQALEQESDDLINAGRLRDDLQLWRAKGPIGKLRNVVKYIRSSPQRSERFLAISNEANEADDAPDAFTLYQESTQELNLVLSNDTRWNSTYMMLRRALLKRVQIDGFILNDKTLGSSAARLPDEDILTNEDWNILTELKSILEPLYQQTKRCEGWGKGDGHGRLWEVLAGMEYLLDRLEEWKSLFDEHTDEVIDLTASQLSQSQYRCSTRASRASGHAVQSSAATNLNSIPTHVRVNYGPSERLAYLRELHGGDFDSRGYLRLSVTNAWQVLNKYYTKLGDSPLYAASVILHPGRGLPWLERRWNTPESRTWVLEAKEGLYQYWQQWYAERPMPTSSPTRTTPPGLFTSIAATSREEDSEYRQWLNNRAQVVATNEASELDRYYRQSIAQPVDDPVQWWISHRKTFPTLSRLALDILAVPAMATDCERAFSLAKLTLTSQRLSMRPQTLEEAQCLQNWMRGGRVTVGGQYYTRT</sequence>